<feature type="disulfide bond" evidence="9">
    <location>
        <begin position="145"/>
        <end position="169"/>
    </location>
</feature>
<evidence type="ECO:0000313" key="16">
    <source>
        <dbReference type="Proteomes" id="UP000015101"/>
    </source>
</evidence>
<feature type="domain" description="G-protein coupled receptors family 2 profile 2" evidence="13">
    <location>
        <begin position="263"/>
        <end position="610"/>
    </location>
</feature>
<evidence type="ECO:0000256" key="5">
    <source>
        <dbReference type="ARBA" id="ARBA00022989"/>
    </source>
</evidence>
<evidence type="ECO:0000256" key="8">
    <source>
        <dbReference type="ARBA" id="ARBA00023170"/>
    </source>
</evidence>
<feature type="disulfide bond" evidence="9">
    <location>
        <begin position="78"/>
        <end position="124"/>
    </location>
</feature>
<evidence type="ECO:0000256" key="7">
    <source>
        <dbReference type="ARBA" id="ARBA00023157"/>
    </source>
</evidence>
<feature type="transmembrane region" description="Helical" evidence="11">
    <location>
        <begin position="402"/>
        <end position="419"/>
    </location>
</feature>
<dbReference type="PROSITE" id="PS50261">
    <property type="entry name" value="G_PROTEIN_RECEP_F2_4"/>
    <property type="match status" value="1"/>
</dbReference>
<feature type="transmembrane region" description="Helical" evidence="11">
    <location>
        <begin position="581"/>
        <end position="603"/>
    </location>
</feature>
<keyword evidence="3" id="KW-0217">Developmental protein</keyword>
<dbReference type="InterPro" id="IPR015526">
    <property type="entry name" value="Frizzled/SFRP"/>
</dbReference>
<comment type="caution">
    <text evidence="9">Lacks conserved residue(s) required for the propagation of feature annotation.</text>
</comment>
<dbReference type="Proteomes" id="UP000015101">
    <property type="component" value="Unassembled WGS sequence"/>
</dbReference>
<reference evidence="16" key="1">
    <citation type="submission" date="2012-12" db="EMBL/GenBank/DDBJ databases">
        <authorList>
            <person name="Hellsten U."/>
            <person name="Grimwood J."/>
            <person name="Chapman J.A."/>
            <person name="Shapiro H."/>
            <person name="Aerts A."/>
            <person name="Otillar R.P."/>
            <person name="Terry A.Y."/>
            <person name="Boore J.L."/>
            <person name="Simakov O."/>
            <person name="Marletaz F."/>
            <person name="Cho S.-J."/>
            <person name="Edsinger-Gonzales E."/>
            <person name="Havlak P."/>
            <person name="Kuo D.-H."/>
            <person name="Larsson T."/>
            <person name="Lv J."/>
            <person name="Arendt D."/>
            <person name="Savage R."/>
            <person name="Osoegawa K."/>
            <person name="de Jong P."/>
            <person name="Lindberg D.R."/>
            <person name="Seaver E.C."/>
            <person name="Weisblat D.A."/>
            <person name="Putnam N.H."/>
            <person name="Grigoriev I.V."/>
            <person name="Rokhsar D.S."/>
        </authorList>
    </citation>
    <scope>NUCLEOTIDE SEQUENCE</scope>
</reference>
<dbReference type="PROSITE" id="PS50038">
    <property type="entry name" value="FZ"/>
    <property type="match status" value="1"/>
</dbReference>
<dbReference type="InParanoid" id="T1FSL1"/>
<evidence type="ECO:0000313" key="14">
    <source>
        <dbReference type="EMBL" id="ESO07207.1"/>
    </source>
</evidence>
<feature type="transmembrane region" description="Helical" evidence="11">
    <location>
        <begin position="490"/>
        <end position="513"/>
    </location>
</feature>
<reference evidence="14 16" key="2">
    <citation type="journal article" date="2013" name="Nature">
        <title>Insights into bilaterian evolution from three spiralian genomes.</title>
        <authorList>
            <person name="Simakov O."/>
            <person name="Marletaz F."/>
            <person name="Cho S.J."/>
            <person name="Edsinger-Gonzales E."/>
            <person name="Havlak P."/>
            <person name="Hellsten U."/>
            <person name="Kuo D.H."/>
            <person name="Larsson T."/>
            <person name="Lv J."/>
            <person name="Arendt D."/>
            <person name="Savage R."/>
            <person name="Osoegawa K."/>
            <person name="de Jong P."/>
            <person name="Grimwood J."/>
            <person name="Chapman J.A."/>
            <person name="Shapiro H."/>
            <person name="Aerts A."/>
            <person name="Otillar R.P."/>
            <person name="Terry A.Y."/>
            <person name="Boore J.L."/>
            <person name="Grigoriev I.V."/>
            <person name="Lindberg D.R."/>
            <person name="Seaver E.C."/>
            <person name="Weisblat D.A."/>
            <person name="Putnam N.H."/>
            <person name="Rokhsar D.S."/>
        </authorList>
    </citation>
    <scope>NUCLEOTIDE SEQUENCE</scope>
</reference>
<gene>
    <name evidence="15" type="primary">20211808</name>
    <name evidence="14" type="ORF">HELRODRAFT_191092</name>
</gene>
<dbReference type="Gene3D" id="1.20.1070.10">
    <property type="entry name" value="Rhodopsin 7-helix transmembrane proteins"/>
    <property type="match status" value="1"/>
</dbReference>
<evidence type="ECO:0000259" key="12">
    <source>
        <dbReference type="PROSITE" id="PS50038"/>
    </source>
</evidence>
<dbReference type="Pfam" id="PF01534">
    <property type="entry name" value="Frizzled"/>
    <property type="match status" value="1"/>
</dbReference>
<feature type="transmembrane region" description="Helical" evidence="11">
    <location>
        <begin position="357"/>
        <end position="382"/>
    </location>
</feature>
<dbReference type="InterPro" id="IPR017981">
    <property type="entry name" value="GPCR_2-like_7TM"/>
</dbReference>
<dbReference type="PANTHER" id="PTHR11309">
    <property type="entry name" value="FRIZZLED"/>
    <property type="match status" value="1"/>
</dbReference>
<dbReference type="eggNOG" id="KOG3577">
    <property type="taxonomic scope" value="Eukaryota"/>
</dbReference>
<keyword evidence="4 11" id="KW-0812">Transmembrane</keyword>
<dbReference type="SMART" id="SM01330">
    <property type="entry name" value="Frizzled"/>
    <property type="match status" value="1"/>
</dbReference>
<comment type="similarity">
    <text evidence="2">Belongs to the G-protein coupled receptor Fz/Smo family.</text>
</comment>
<dbReference type="RefSeq" id="XP_009014585.1">
    <property type="nucleotide sequence ID" value="XM_009016337.1"/>
</dbReference>
<dbReference type="PANTHER" id="PTHR11309:SF47">
    <property type="entry name" value="FRIZZLED"/>
    <property type="match status" value="1"/>
</dbReference>
<feature type="domain" description="FZ" evidence="12">
    <location>
        <begin position="65"/>
        <end position="184"/>
    </location>
</feature>
<dbReference type="STRING" id="6412.T1FSL1"/>
<keyword evidence="16" id="KW-1185">Reference proteome</keyword>
<proteinExistence type="inferred from homology"/>
<dbReference type="HOGENOM" id="CLU_007873_2_1_1"/>
<organism evidence="15 16">
    <name type="scientific">Helobdella robusta</name>
    <name type="common">Californian leech</name>
    <dbReference type="NCBI Taxonomy" id="6412"/>
    <lineage>
        <taxon>Eukaryota</taxon>
        <taxon>Metazoa</taxon>
        <taxon>Spiralia</taxon>
        <taxon>Lophotrochozoa</taxon>
        <taxon>Annelida</taxon>
        <taxon>Clitellata</taxon>
        <taxon>Hirudinea</taxon>
        <taxon>Rhynchobdellida</taxon>
        <taxon>Glossiphoniidae</taxon>
        <taxon>Helobdella</taxon>
    </lineage>
</organism>
<evidence type="ECO:0000256" key="9">
    <source>
        <dbReference type="PROSITE-ProRule" id="PRU00090"/>
    </source>
</evidence>
<sequence length="634" mass="71464">MPFEKLNLIFDWKKIASQTINKFTSSKKLIFLIFVVGDVTNFVTSVSPMDTHHYHHSKLSDTHLPTHGKCEPITIEQCKNLEYNETIMPNVLNQMKQSDAKESITQYSRLIQSRCSQYIQIFLCSVFVPVCTQLETALPPCRSLCLNSKLDCESVMKAAGYGWPEELDCKKFPDDNVNVLCVSVNGSEKDSSKEGRKNKNWPNKGSRGGNDGARQGPKELYCPTFMRADSKSDYRLFIGDSVMKSCGMPCGVKGDMFSLSDKRKLVRLIICIVACICLLSSLFTFLTFLVDTRRFRYPERPIVFISACYCVIAIAYIVAYALDNKISCSEFVEHFDDDISFQSELITQGTKREGCTIIFVMLYFSTLASCIWWVILTLTWFLSAGLKWGQEAVESRSQYFHLLAWAVPGVMTIVLLAMGQVDGDALTGICNTGLTNKEIATAFVAGPLIILLSVGIFFLLAGFISLCRVRNAMKFDGNRTDKLEKLMVRIGVYALLYVVPVAFVVGCVFYEHAWRTEWVKGWYHQTCSDLLMSGEGHFGNVFELDFEPNYLRSNVILQQQQWACGNYPSHFANYAGSKPDLTIFVLKHLMTLIVGVACGFWVCSGKTAESWSKFFCRSNEASKKNHQKGQPTLL</sequence>
<evidence type="ECO:0000313" key="15">
    <source>
        <dbReference type="EnsemblMetazoa" id="HelroP191092"/>
    </source>
</evidence>
<evidence type="ECO:0000256" key="11">
    <source>
        <dbReference type="SAM" id="Phobius"/>
    </source>
</evidence>
<dbReference type="SMART" id="SM00063">
    <property type="entry name" value="FRI"/>
    <property type="match status" value="1"/>
</dbReference>
<dbReference type="GO" id="GO:0042813">
    <property type="term" value="F:Wnt receptor activity"/>
    <property type="evidence" value="ECO:0000318"/>
    <property type="project" value="GO_Central"/>
</dbReference>
<dbReference type="OMA" id="AFRDHWE"/>
<feature type="transmembrane region" description="Helical" evidence="11">
    <location>
        <begin position="265"/>
        <end position="290"/>
    </location>
</feature>
<dbReference type="GeneID" id="20211808"/>
<dbReference type="GO" id="GO:0017147">
    <property type="term" value="F:Wnt-protein binding"/>
    <property type="evidence" value="ECO:0000318"/>
    <property type="project" value="GO_Central"/>
</dbReference>
<dbReference type="SUPFAM" id="SSF63501">
    <property type="entry name" value="Frizzled cysteine-rich domain"/>
    <property type="match status" value="1"/>
</dbReference>
<dbReference type="InterPro" id="IPR036790">
    <property type="entry name" value="Frizzled_dom_sf"/>
</dbReference>
<evidence type="ECO:0000256" key="3">
    <source>
        <dbReference type="ARBA" id="ARBA00022473"/>
    </source>
</evidence>
<dbReference type="KEGG" id="hro:HELRODRAFT_191092"/>
<dbReference type="GO" id="GO:0060070">
    <property type="term" value="P:canonical Wnt signaling pathway"/>
    <property type="evidence" value="ECO:0000318"/>
    <property type="project" value="GO_Central"/>
</dbReference>
<reference evidence="15" key="3">
    <citation type="submission" date="2015-06" db="UniProtKB">
        <authorList>
            <consortium name="EnsemblMetazoa"/>
        </authorList>
    </citation>
    <scope>IDENTIFICATION</scope>
</reference>
<evidence type="ECO:0000256" key="10">
    <source>
        <dbReference type="SAM" id="MobiDB-lite"/>
    </source>
</evidence>
<dbReference type="Gene3D" id="1.10.2000.10">
    <property type="entry name" value="Frizzled cysteine-rich domain"/>
    <property type="match status" value="1"/>
</dbReference>
<dbReference type="GO" id="GO:0005886">
    <property type="term" value="C:plasma membrane"/>
    <property type="evidence" value="ECO:0000318"/>
    <property type="project" value="GO_Central"/>
</dbReference>
<feature type="compositionally biased region" description="Basic and acidic residues" evidence="10">
    <location>
        <begin position="187"/>
        <end position="197"/>
    </location>
</feature>
<feature type="region of interest" description="Disordered" evidence="10">
    <location>
        <begin position="187"/>
        <end position="217"/>
    </location>
</feature>
<accession>T1FSL1</accession>
<dbReference type="GO" id="GO:0035567">
    <property type="term" value="P:non-canonical Wnt signaling pathway"/>
    <property type="evidence" value="ECO:0000318"/>
    <property type="project" value="GO_Central"/>
</dbReference>
<keyword evidence="8" id="KW-0675">Receptor</keyword>
<dbReference type="PRINTS" id="PR00489">
    <property type="entry name" value="FRIZZLED"/>
</dbReference>
<dbReference type="EnsemblMetazoa" id="HelroT191092">
    <property type="protein sequence ID" value="HelroP191092"/>
    <property type="gene ID" value="HelroG191092"/>
</dbReference>
<dbReference type="InterPro" id="IPR020067">
    <property type="entry name" value="Frizzled_dom"/>
</dbReference>
<dbReference type="CTD" id="20211808"/>
<dbReference type="EMBL" id="AMQM01003580">
    <property type="status" value="NOT_ANNOTATED_CDS"/>
    <property type="molecule type" value="Genomic_DNA"/>
</dbReference>
<keyword evidence="6 11" id="KW-0472">Membrane</keyword>
<protein>
    <submittedName>
        <fullName evidence="14 15">Uncharacterized protein</fullName>
    </submittedName>
</protein>
<dbReference type="Pfam" id="PF01392">
    <property type="entry name" value="Fz"/>
    <property type="match status" value="1"/>
</dbReference>
<evidence type="ECO:0000256" key="6">
    <source>
        <dbReference type="ARBA" id="ARBA00023136"/>
    </source>
</evidence>
<feature type="transmembrane region" description="Helical" evidence="11">
    <location>
        <begin position="439"/>
        <end position="469"/>
    </location>
</feature>
<name>T1FSL1_HELRO</name>
<evidence type="ECO:0000256" key="4">
    <source>
        <dbReference type="ARBA" id="ARBA00022692"/>
    </source>
</evidence>
<evidence type="ECO:0000256" key="2">
    <source>
        <dbReference type="ARBA" id="ARBA00008077"/>
    </source>
</evidence>
<keyword evidence="5 11" id="KW-1133">Transmembrane helix</keyword>
<dbReference type="InterPro" id="IPR000539">
    <property type="entry name" value="Frizzled/Smoothened_7TM"/>
</dbReference>
<keyword evidence="7 9" id="KW-1015">Disulfide bond</keyword>
<dbReference type="EMBL" id="KB096222">
    <property type="protein sequence ID" value="ESO07207.1"/>
    <property type="molecule type" value="Genomic_DNA"/>
</dbReference>
<feature type="disulfide bond" evidence="9">
    <location>
        <begin position="70"/>
        <end position="131"/>
    </location>
</feature>
<feature type="transmembrane region" description="Helical" evidence="11">
    <location>
        <begin position="302"/>
        <end position="322"/>
    </location>
</feature>
<comment type="subcellular location">
    <subcellularLocation>
        <location evidence="1">Membrane</location>
        <topology evidence="1">Multi-pass membrane protein</topology>
    </subcellularLocation>
</comment>
<evidence type="ECO:0000259" key="13">
    <source>
        <dbReference type="PROSITE" id="PS50261"/>
    </source>
</evidence>
<dbReference type="AlphaFoldDB" id="T1FSL1"/>
<dbReference type="OrthoDB" id="10053709at2759"/>
<evidence type="ECO:0000256" key="1">
    <source>
        <dbReference type="ARBA" id="ARBA00004141"/>
    </source>
</evidence>